<keyword evidence="1" id="KW-0812">Transmembrane</keyword>
<gene>
    <name evidence="2" type="ORF">E1H14_02500</name>
</gene>
<keyword evidence="1" id="KW-1133">Transmembrane helix</keyword>
<reference evidence="2 3" key="1">
    <citation type="submission" date="2019-03" db="EMBL/GenBank/DDBJ databases">
        <title>Nitrincola sp. nov. isolated from an Indian soda lake.</title>
        <authorList>
            <person name="Joshi A."/>
            <person name="Thite S.V."/>
            <person name="Joseph N."/>
            <person name="Dhotre D."/>
            <person name="Moorthy M."/>
            <person name="Shouche Y.S."/>
        </authorList>
    </citation>
    <scope>NUCLEOTIDE SEQUENCE [LARGE SCALE GENOMIC DNA]</scope>
    <source>
        <strain evidence="2 3">MEB193</strain>
    </source>
</reference>
<dbReference type="OrthoDB" id="8601734at2"/>
<feature type="transmembrane region" description="Helical" evidence="1">
    <location>
        <begin position="6"/>
        <end position="26"/>
    </location>
</feature>
<protein>
    <submittedName>
        <fullName evidence="2">Uncharacterized protein</fullName>
    </submittedName>
</protein>
<comment type="caution">
    <text evidence="2">The sequence shown here is derived from an EMBL/GenBank/DDBJ whole genome shotgun (WGS) entry which is preliminary data.</text>
</comment>
<sequence length="173" mass="19550">MFWHLIAAIIAAVGGAGVALLLRALTRKLLPKWIIPVFAGLGMLAYTIHYEYTWFDYKEARLPQGSVVVASEKGAMFWRPWTLQFPMALVYTVLDGANAQVTDTDQGRVARFVLYRFEKQHLLSTVTSSAHQLLCTEQVMFRLNEEGLAQFNTLTELEFNDPLYQALCSDSGR</sequence>
<evidence type="ECO:0000256" key="1">
    <source>
        <dbReference type="SAM" id="Phobius"/>
    </source>
</evidence>
<dbReference type="EMBL" id="SMRS01000001">
    <property type="protein sequence ID" value="KAA0876608.1"/>
    <property type="molecule type" value="Genomic_DNA"/>
</dbReference>
<keyword evidence="3" id="KW-1185">Reference proteome</keyword>
<name>A0A5A9W8Z3_9GAMM</name>
<evidence type="ECO:0000313" key="2">
    <source>
        <dbReference type="EMBL" id="KAA0876608.1"/>
    </source>
</evidence>
<feature type="transmembrane region" description="Helical" evidence="1">
    <location>
        <begin position="33"/>
        <end position="52"/>
    </location>
</feature>
<organism evidence="2 3">
    <name type="scientific">Nitrincola tapanii</name>
    <dbReference type="NCBI Taxonomy" id="1708751"/>
    <lineage>
        <taxon>Bacteria</taxon>
        <taxon>Pseudomonadati</taxon>
        <taxon>Pseudomonadota</taxon>
        <taxon>Gammaproteobacteria</taxon>
        <taxon>Oceanospirillales</taxon>
        <taxon>Oceanospirillaceae</taxon>
        <taxon>Nitrincola</taxon>
    </lineage>
</organism>
<accession>A0A5A9W8Z3</accession>
<dbReference type="RefSeq" id="WP_149389858.1">
    <property type="nucleotide sequence ID" value="NZ_SMRS01000001.1"/>
</dbReference>
<dbReference type="Proteomes" id="UP000325302">
    <property type="component" value="Unassembled WGS sequence"/>
</dbReference>
<keyword evidence="1" id="KW-0472">Membrane</keyword>
<dbReference type="AlphaFoldDB" id="A0A5A9W8Z3"/>
<proteinExistence type="predicted"/>
<evidence type="ECO:0000313" key="3">
    <source>
        <dbReference type="Proteomes" id="UP000325302"/>
    </source>
</evidence>